<sequence>MTEKRKRFYLRLALAVDALHVLVILFWLGGYIFYPFEEFKTLRHMHSAFAVTIVGVQALLSCRCPLTIISGHLRAMVFPDLVDNWFYKPLTIRLLKWFGLKTPGIVITVTTILGATLALVAVLWIDILTT</sequence>
<proteinExistence type="predicted"/>
<evidence type="ECO:0000313" key="3">
    <source>
        <dbReference type="Proteomes" id="UP000229385"/>
    </source>
</evidence>
<reference evidence="3" key="1">
    <citation type="submission" date="2017-09" db="EMBL/GenBank/DDBJ databases">
        <title>Depth-based differentiation of microbial function through sediment-hosted aquifers and enrichment of novel symbionts in the deep terrestrial subsurface.</title>
        <authorList>
            <person name="Probst A.J."/>
            <person name="Ladd B."/>
            <person name="Jarett J.K."/>
            <person name="Geller-Mcgrath D.E."/>
            <person name="Sieber C.M.K."/>
            <person name="Emerson J.B."/>
            <person name="Anantharaman K."/>
            <person name="Thomas B.C."/>
            <person name="Malmstrom R."/>
            <person name="Stieglmeier M."/>
            <person name="Klingl A."/>
            <person name="Woyke T."/>
            <person name="Ryan C.M."/>
            <person name="Banfield J.F."/>
        </authorList>
    </citation>
    <scope>NUCLEOTIDE SEQUENCE [LARGE SCALE GENOMIC DNA]</scope>
</reference>
<feature type="transmembrane region" description="Helical" evidence="1">
    <location>
        <begin position="103"/>
        <end position="125"/>
    </location>
</feature>
<dbReference type="EMBL" id="PFWU01000049">
    <property type="protein sequence ID" value="PJA45088.1"/>
    <property type="molecule type" value="Genomic_DNA"/>
</dbReference>
<name>A0A2M7XB24_9BACT</name>
<protein>
    <recommendedName>
        <fullName evidence="4">DUF2784 domain-containing protein</fullName>
    </recommendedName>
</protein>
<keyword evidence="1" id="KW-1133">Transmembrane helix</keyword>
<evidence type="ECO:0000313" key="2">
    <source>
        <dbReference type="EMBL" id="PJA45088.1"/>
    </source>
</evidence>
<dbReference type="AlphaFoldDB" id="A0A2M7XB24"/>
<organism evidence="2 3">
    <name type="scientific">Candidatus Uhrbacteria bacterium CG_4_9_14_3_um_filter_50_9</name>
    <dbReference type="NCBI Taxonomy" id="1975035"/>
    <lineage>
        <taxon>Bacteria</taxon>
        <taxon>Candidatus Uhriibacteriota</taxon>
    </lineage>
</organism>
<feature type="transmembrane region" description="Helical" evidence="1">
    <location>
        <begin position="46"/>
        <end position="66"/>
    </location>
</feature>
<evidence type="ECO:0000256" key="1">
    <source>
        <dbReference type="SAM" id="Phobius"/>
    </source>
</evidence>
<evidence type="ECO:0008006" key="4">
    <source>
        <dbReference type="Google" id="ProtNLM"/>
    </source>
</evidence>
<dbReference type="Proteomes" id="UP000229385">
    <property type="component" value="Unassembled WGS sequence"/>
</dbReference>
<keyword evidence="1" id="KW-0812">Transmembrane</keyword>
<keyword evidence="1" id="KW-0472">Membrane</keyword>
<comment type="caution">
    <text evidence="2">The sequence shown here is derived from an EMBL/GenBank/DDBJ whole genome shotgun (WGS) entry which is preliminary data.</text>
</comment>
<accession>A0A2M7XB24</accession>
<gene>
    <name evidence="2" type="ORF">CO174_04595</name>
</gene>
<feature type="transmembrane region" description="Helical" evidence="1">
    <location>
        <begin position="12"/>
        <end position="34"/>
    </location>
</feature>